<feature type="active site" description="Proton donor/acceptor" evidence="3">
    <location>
        <position position="143"/>
    </location>
</feature>
<protein>
    <submittedName>
        <fullName evidence="5">4-hydroxy-tetrahydrodipicolinate synthase</fullName>
    </submittedName>
</protein>
<reference evidence="5 6" key="1">
    <citation type="submission" date="2018-04" db="EMBL/GenBank/DDBJ databases">
        <title>Genomic Encyclopedia of Archaeal and Bacterial Type Strains, Phase II (KMG-II): from individual species to whole genera.</title>
        <authorList>
            <person name="Goeker M."/>
        </authorList>
    </citation>
    <scope>NUCLEOTIDE SEQUENCE [LARGE SCALE GENOMIC DNA]</scope>
    <source>
        <strain evidence="5 6">DSM 23382</strain>
    </source>
</reference>
<evidence type="ECO:0000256" key="1">
    <source>
        <dbReference type="ARBA" id="ARBA00023239"/>
    </source>
</evidence>
<proteinExistence type="inferred from homology"/>
<accession>A0A2T5VFQ0</accession>
<dbReference type="PANTHER" id="PTHR12128:SF72">
    <property type="entry name" value="DIHYDRODIPICOLINATE SYNTHASE"/>
    <property type="match status" value="1"/>
</dbReference>
<feature type="active site" description="Schiff-base intermediate with substrate" evidence="3">
    <location>
        <position position="171"/>
    </location>
</feature>
<dbReference type="SUPFAM" id="SSF51569">
    <property type="entry name" value="Aldolase"/>
    <property type="match status" value="1"/>
</dbReference>
<evidence type="ECO:0000313" key="6">
    <source>
        <dbReference type="Proteomes" id="UP000244081"/>
    </source>
</evidence>
<name>A0A2T5VFQ0_9HYPH</name>
<dbReference type="RefSeq" id="WP_107988133.1">
    <property type="nucleotide sequence ID" value="NZ_QAYG01000001.1"/>
</dbReference>
<dbReference type="InterPro" id="IPR013785">
    <property type="entry name" value="Aldolase_TIM"/>
</dbReference>
<evidence type="ECO:0000256" key="2">
    <source>
        <dbReference type="PIRNR" id="PIRNR001365"/>
    </source>
</evidence>
<gene>
    <name evidence="5" type="ORF">C8N35_101628</name>
</gene>
<dbReference type="Gene3D" id="3.20.20.70">
    <property type="entry name" value="Aldolase class I"/>
    <property type="match status" value="1"/>
</dbReference>
<organism evidence="5 6">
    <name type="scientific">Breoghania corrubedonensis</name>
    <dbReference type="NCBI Taxonomy" id="665038"/>
    <lineage>
        <taxon>Bacteria</taxon>
        <taxon>Pseudomonadati</taxon>
        <taxon>Pseudomonadota</taxon>
        <taxon>Alphaproteobacteria</taxon>
        <taxon>Hyphomicrobiales</taxon>
        <taxon>Stappiaceae</taxon>
        <taxon>Breoghania</taxon>
    </lineage>
</organism>
<dbReference type="InterPro" id="IPR002220">
    <property type="entry name" value="DapA-like"/>
</dbReference>
<comment type="caution">
    <text evidence="5">The sequence shown here is derived from an EMBL/GenBank/DDBJ whole genome shotgun (WGS) entry which is preliminary data.</text>
</comment>
<dbReference type="EMBL" id="QAYG01000001">
    <property type="protein sequence ID" value="PTW62582.1"/>
    <property type="molecule type" value="Genomic_DNA"/>
</dbReference>
<dbReference type="SMART" id="SM01130">
    <property type="entry name" value="DHDPS"/>
    <property type="match status" value="1"/>
</dbReference>
<evidence type="ECO:0000256" key="3">
    <source>
        <dbReference type="PIRSR" id="PIRSR001365-1"/>
    </source>
</evidence>
<keyword evidence="1 2" id="KW-0456">Lyase</keyword>
<dbReference type="AlphaFoldDB" id="A0A2T5VFQ0"/>
<dbReference type="CDD" id="cd00408">
    <property type="entry name" value="DHDPS-like"/>
    <property type="match status" value="1"/>
</dbReference>
<feature type="binding site" evidence="4">
    <location>
        <position position="216"/>
    </location>
    <ligand>
        <name>pyruvate</name>
        <dbReference type="ChEBI" id="CHEBI:15361"/>
    </ligand>
</feature>
<dbReference type="Pfam" id="PF00701">
    <property type="entry name" value="DHDPS"/>
    <property type="match status" value="1"/>
</dbReference>
<dbReference type="PIRSF" id="PIRSF001365">
    <property type="entry name" value="DHDPS"/>
    <property type="match status" value="1"/>
</dbReference>
<dbReference type="OrthoDB" id="7431780at2"/>
<evidence type="ECO:0000313" key="5">
    <source>
        <dbReference type="EMBL" id="PTW62582.1"/>
    </source>
</evidence>
<dbReference type="PANTHER" id="PTHR12128">
    <property type="entry name" value="DIHYDRODIPICOLINATE SYNTHASE"/>
    <property type="match status" value="1"/>
</dbReference>
<sequence>MTPAGEHPYRGIYAATLTPFLSDGQIDEDALRAHFLSVTAEPGIVGVLCNGHAGECFLLSREERRRVTEIAAETIGATHIIVCGILAEATQEAAAQAGDAAQAGADVALVFPPFSWALSQDDSMAVTHHDTIAKASGLPLMIYQAGVSSKLAYTPEVLASLAVLPGVVGIKEGSWESNTYERNRRLVAELAPHVEVMASGDEHLLSCFVQGSTGSIVSLAAIMPADIVALDRAVQTSDLKTAIEIHRRIQPLANAIYGLAPSGHATARLKMAMELLGRWKNGAARPPITALKEEEMNMLRNALDGAGLLPAVS</sequence>
<evidence type="ECO:0000256" key="4">
    <source>
        <dbReference type="PIRSR" id="PIRSR001365-2"/>
    </source>
</evidence>
<dbReference type="Proteomes" id="UP000244081">
    <property type="component" value="Unassembled WGS sequence"/>
</dbReference>
<keyword evidence="6" id="KW-1185">Reference proteome</keyword>
<dbReference type="GO" id="GO:0008840">
    <property type="term" value="F:4-hydroxy-tetrahydrodipicolinate synthase activity"/>
    <property type="evidence" value="ECO:0007669"/>
    <property type="project" value="TreeGrafter"/>
</dbReference>
<comment type="similarity">
    <text evidence="2">Belongs to the DapA family.</text>
</comment>